<organism evidence="4 5">
    <name type="scientific">Danionella cerebrum</name>
    <dbReference type="NCBI Taxonomy" id="2873325"/>
    <lineage>
        <taxon>Eukaryota</taxon>
        <taxon>Metazoa</taxon>
        <taxon>Chordata</taxon>
        <taxon>Craniata</taxon>
        <taxon>Vertebrata</taxon>
        <taxon>Euteleostomi</taxon>
        <taxon>Actinopterygii</taxon>
        <taxon>Neopterygii</taxon>
        <taxon>Teleostei</taxon>
        <taxon>Ostariophysi</taxon>
        <taxon>Cypriniformes</taxon>
        <taxon>Danionidae</taxon>
        <taxon>Danioninae</taxon>
        <taxon>Danionella</taxon>
    </lineage>
</organism>
<accession>A0A553RQR3</accession>
<evidence type="ECO:0000256" key="2">
    <source>
        <dbReference type="ARBA" id="ARBA00023170"/>
    </source>
</evidence>
<sequence>MKSKCEWLWEESALQGIQGLADKIDMLKEIDAYGGVDLKRVLSFPPYPGDYLHPVVYACTAVMLLCLLISIMTYIVHHSIIRISRKGWHMLLNFLFHTAMTFGVFAGGINQINYPVICQVVSPPVLFADSLA</sequence>
<evidence type="ECO:0000256" key="3">
    <source>
        <dbReference type="SAM" id="Phobius"/>
    </source>
</evidence>
<dbReference type="PANTHER" id="PTHR45930:SF3">
    <property type="entry name" value="ADHESION G PROTEIN-COUPLED RECEPTOR A1"/>
    <property type="match status" value="1"/>
</dbReference>
<dbReference type="OrthoDB" id="10031018at2759"/>
<gene>
    <name evidence="4" type="ORF">DNTS_012269</name>
</gene>
<keyword evidence="2" id="KW-0675">Receptor</keyword>
<keyword evidence="5" id="KW-1185">Reference proteome</keyword>
<dbReference type="PANTHER" id="PTHR45930">
    <property type="entry name" value="G-PROTEIN COUPLED RECEPTOR 124-LIKE PROTEIN"/>
    <property type="match status" value="1"/>
</dbReference>
<evidence type="ECO:0000313" key="4">
    <source>
        <dbReference type="EMBL" id="TRZ04511.1"/>
    </source>
</evidence>
<dbReference type="InterPro" id="IPR051963">
    <property type="entry name" value="Adhesion_GPCR_A"/>
</dbReference>
<dbReference type="GO" id="GO:0098978">
    <property type="term" value="C:glutamatergic synapse"/>
    <property type="evidence" value="ECO:0007669"/>
    <property type="project" value="TreeGrafter"/>
</dbReference>
<evidence type="ECO:0000313" key="5">
    <source>
        <dbReference type="Proteomes" id="UP000316079"/>
    </source>
</evidence>
<protein>
    <recommendedName>
        <fullName evidence="6">G-protein coupled receptors family 2 profile 2 domain-containing protein</fullName>
    </recommendedName>
</protein>
<dbReference type="Proteomes" id="UP000316079">
    <property type="component" value="Unassembled WGS sequence"/>
</dbReference>
<comment type="caution">
    <text evidence="4">The sequence shown here is derived from an EMBL/GenBank/DDBJ whole genome shotgun (WGS) entry which is preliminary data.</text>
</comment>
<keyword evidence="3" id="KW-1133">Transmembrane helix</keyword>
<dbReference type="GO" id="GO:0007166">
    <property type="term" value="P:cell surface receptor signaling pathway"/>
    <property type="evidence" value="ECO:0007669"/>
    <property type="project" value="TreeGrafter"/>
</dbReference>
<dbReference type="STRING" id="623744.A0A553RQR3"/>
<dbReference type="EMBL" id="SRMA01000093">
    <property type="protein sequence ID" value="TRZ04511.1"/>
    <property type="molecule type" value="Genomic_DNA"/>
</dbReference>
<name>A0A553RQR3_9TELE</name>
<evidence type="ECO:0008006" key="6">
    <source>
        <dbReference type="Google" id="ProtNLM"/>
    </source>
</evidence>
<comment type="similarity">
    <text evidence="1">Belongs to the G-protein coupled receptor 2 family. Adhesion G-protein coupled receptor (ADGR) subfamily.</text>
</comment>
<evidence type="ECO:0000256" key="1">
    <source>
        <dbReference type="ARBA" id="ARBA00007343"/>
    </source>
</evidence>
<dbReference type="GO" id="GO:0005886">
    <property type="term" value="C:plasma membrane"/>
    <property type="evidence" value="ECO:0007669"/>
    <property type="project" value="TreeGrafter"/>
</dbReference>
<dbReference type="AlphaFoldDB" id="A0A553RQR3"/>
<dbReference type="GO" id="GO:0014069">
    <property type="term" value="C:postsynaptic density"/>
    <property type="evidence" value="ECO:0007669"/>
    <property type="project" value="TreeGrafter"/>
</dbReference>
<reference evidence="4 5" key="1">
    <citation type="journal article" date="2019" name="Sci. Data">
        <title>Hybrid genome assembly and annotation of Danionella translucida.</title>
        <authorList>
            <person name="Kadobianskyi M."/>
            <person name="Schulze L."/>
            <person name="Schuelke M."/>
            <person name="Judkewitz B."/>
        </authorList>
    </citation>
    <scope>NUCLEOTIDE SEQUENCE [LARGE SCALE GENOMIC DNA]</scope>
    <source>
        <strain evidence="4 5">Bolton</strain>
    </source>
</reference>
<keyword evidence="3" id="KW-0472">Membrane</keyword>
<keyword evidence="3" id="KW-0812">Transmembrane</keyword>
<feature type="transmembrane region" description="Helical" evidence="3">
    <location>
        <begin position="88"/>
        <end position="109"/>
    </location>
</feature>
<proteinExistence type="inferred from homology"/>
<feature type="transmembrane region" description="Helical" evidence="3">
    <location>
        <begin position="55"/>
        <end position="76"/>
    </location>
</feature>